<evidence type="ECO:0000313" key="8">
    <source>
        <dbReference type="Proteomes" id="UP001229244"/>
    </source>
</evidence>
<dbReference type="GO" id="GO:0005886">
    <property type="term" value="C:plasma membrane"/>
    <property type="evidence" value="ECO:0007669"/>
    <property type="project" value="UniProtKB-SubCell"/>
</dbReference>
<comment type="caution">
    <text evidence="7">The sequence shown here is derived from an EMBL/GenBank/DDBJ whole genome shotgun (WGS) entry which is preliminary data.</text>
</comment>
<dbReference type="AlphaFoldDB" id="A0AAE3VLW2"/>
<comment type="subcellular location">
    <subcellularLocation>
        <location evidence="1">Cell membrane</location>
        <topology evidence="1">Multi-pass membrane protein</topology>
    </subcellularLocation>
</comment>
<feature type="transmembrane region" description="Helical" evidence="6">
    <location>
        <begin position="6"/>
        <end position="26"/>
    </location>
</feature>
<dbReference type="GO" id="GO:0015171">
    <property type="term" value="F:amino acid transmembrane transporter activity"/>
    <property type="evidence" value="ECO:0007669"/>
    <property type="project" value="TreeGrafter"/>
</dbReference>
<dbReference type="EMBL" id="JAUSUL010000001">
    <property type="protein sequence ID" value="MDQ0314347.1"/>
    <property type="molecule type" value="Genomic_DNA"/>
</dbReference>
<keyword evidence="4 6" id="KW-1133">Transmembrane helix</keyword>
<evidence type="ECO:0000256" key="4">
    <source>
        <dbReference type="ARBA" id="ARBA00022989"/>
    </source>
</evidence>
<dbReference type="Proteomes" id="UP001229244">
    <property type="component" value="Unassembled WGS sequence"/>
</dbReference>
<dbReference type="PANTHER" id="PTHR30086">
    <property type="entry name" value="ARGININE EXPORTER PROTEIN ARGO"/>
    <property type="match status" value="1"/>
</dbReference>
<evidence type="ECO:0000256" key="1">
    <source>
        <dbReference type="ARBA" id="ARBA00004651"/>
    </source>
</evidence>
<dbReference type="InterPro" id="IPR001123">
    <property type="entry name" value="LeuE-type"/>
</dbReference>
<reference evidence="7" key="1">
    <citation type="submission" date="2023-07" db="EMBL/GenBank/DDBJ databases">
        <title>Genomic Encyclopedia of Type Strains, Phase IV (KMG-IV): sequencing the most valuable type-strain genomes for metagenomic binning, comparative biology and taxonomic classification.</title>
        <authorList>
            <person name="Goeker M."/>
        </authorList>
    </citation>
    <scope>NUCLEOTIDE SEQUENCE</scope>
    <source>
        <strain evidence="7">DSM 21202</strain>
    </source>
</reference>
<proteinExistence type="predicted"/>
<keyword evidence="2" id="KW-1003">Cell membrane</keyword>
<dbReference type="Pfam" id="PF01810">
    <property type="entry name" value="LysE"/>
    <property type="match status" value="1"/>
</dbReference>
<evidence type="ECO:0000256" key="3">
    <source>
        <dbReference type="ARBA" id="ARBA00022692"/>
    </source>
</evidence>
<dbReference type="PANTHER" id="PTHR30086:SF20">
    <property type="entry name" value="ARGININE EXPORTER PROTEIN ARGO-RELATED"/>
    <property type="match status" value="1"/>
</dbReference>
<feature type="transmembrane region" description="Helical" evidence="6">
    <location>
        <begin position="75"/>
        <end position="93"/>
    </location>
</feature>
<dbReference type="RefSeq" id="WP_306884119.1">
    <property type="nucleotide sequence ID" value="NZ_JAUSUL010000001.1"/>
</dbReference>
<protein>
    <submittedName>
        <fullName evidence="7">Threonine/homoserine/homoserine lactone efflux protein</fullName>
    </submittedName>
</protein>
<organism evidence="7 8">
    <name type="scientific">Amorphus orientalis</name>
    <dbReference type="NCBI Taxonomy" id="649198"/>
    <lineage>
        <taxon>Bacteria</taxon>
        <taxon>Pseudomonadati</taxon>
        <taxon>Pseudomonadota</taxon>
        <taxon>Alphaproteobacteria</taxon>
        <taxon>Hyphomicrobiales</taxon>
        <taxon>Amorphaceae</taxon>
        <taxon>Amorphus</taxon>
    </lineage>
</organism>
<gene>
    <name evidence="7" type="ORF">J2S73_000784</name>
</gene>
<keyword evidence="3 6" id="KW-0812">Transmembrane</keyword>
<evidence type="ECO:0000256" key="2">
    <source>
        <dbReference type="ARBA" id="ARBA00022475"/>
    </source>
</evidence>
<evidence type="ECO:0000256" key="5">
    <source>
        <dbReference type="ARBA" id="ARBA00023136"/>
    </source>
</evidence>
<accession>A0AAE3VLW2</accession>
<evidence type="ECO:0000313" key="7">
    <source>
        <dbReference type="EMBL" id="MDQ0314347.1"/>
    </source>
</evidence>
<evidence type="ECO:0000256" key="6">
    <source>
        <dbReference type="SAM" id="Phobius"/>
    </source>
</evidence>
<keyword evidence="5 6" id="KW-0472">Membrane</keyword>
<feature type="transmembrane region" description="Helical" evidence="6">
    <location>
        <begin position="114"/>
        <end position="134"/>
    </location>
</feature>
<name>A0AAE3VLW2_9HYPH</name>
<feature type="transmembrane region" description="Helical" evidence="6">
    <location>
        <begin position="187"/>
        <end position="210"/>
    </location>
</feature>
<feature type="transmembrane region" description="Helical" evidence="6">
    <location>
        <begin position="154"/>
        <end position="175"/>
    </location>
</feature>
<sequence>MSEIGMVLLGLAIGFIAAAPVGPVNVMIMQRSFKRGFLAGVITGIGSVLADAVFASAAAFGMTAVGDFFELHARTIQIVGGIILILFGLRLVLSHPHFNVSIGERSQGVFSGMAAAFALTITNPGALLGFLALIGSLGDWAPEHGDWVGASELVLGVIAGGFLWWVMISAIVARLRVHLDDHWLERVNWVAGSLLMGFGVVILVRLGLIVTGLI</sequence>
<feature type="transmembrane region" description="Helical" evidence="6">
    <location>
        <begin position="38"/>
        <end position="63"/>
    </location>
</feature>
<keyword evidence="8" id="KW-1185">Reference proteome</keyword>